<gene>
    <name evidence="1" type="ORF">EV696_103192</name>
</gene>
<reference evidence="1 2" key="1">
    <citation type="submission" date="2019-03" db="EMBL/GenBank/DDBJ databases">
        <title>Genomic Encyclopedia of Type Strains, Phase IV (KMG-IV): sequencing the most valuable type-strain genomes for metagenomic binning, comparative biology and taxonomic classification.</title>
        <authorList>
            <person name="Goeker M."/>
        </authorList>
    </citation>
    <scope>NUCLEOTIDE SEQUENCE [LARGE SCALE GENOMIC DNA]</scope>
    <source>
        <strain evidence="1 2">DSM 103792</strain>
    </source>
</reference>
<protein>
    <submittedName>
        <fullName evidence="1">Uncharacterized protein</fullName>
    </submittedName>
</protein>
<evidence type="ECO:0000313" key="2">
    <source>
        <dbReference type="Proteomes" id="UP000295375"/>
    </source>
</evidence>
<dbReference type="EMBL" id="SNYM01000003">
    <property type="protein sequence ID" value="TDQ49820.1"/>
    <property type="molecule type" value="Genomic_DNA"/>
</dbReference>
<comment type="caution">
    <text evidence="1">The sequence shown here is derived from an EMBL/GenBank/DDBJ whole genome shotgun (WGS) entry which is preliminary data.</text>
</comment>
<keyword evidence="2" id="KW-1185">Reference proteome</keyword>
<name>A0A4R6URC7_9GAMM</name>
<accession>A0A4R6URC7</accession>
<dbReference type="Proteomes" id="UP000295375">
    <property type="component" value="Unassembled WGS sequence"/>
</dbReference>
<dbReference type="OrthoDB" id="7066656at2"/>
<dbReference type="RefSeq" id="WP_133588462.1">
    <property type="nucleotide sequence ID" value="NZ_CP037953.1"/>
</dbReference>
<proteinExistence type="predicted"/>
<dbReference type="AlphaFoldDB" id="A0A4R6URC7"/>
<evidence type="ECO:0000313" key="1">
    <source>
        <dbReference type="EMBL" id="TDQ49820.1"/>
    </source>
</evidence>
<sequence length="195" mass="23028">MGKKSEERIARKAQKLLQFEKSKEKQLEKVHNLERPKIVVNVDDTKQPHIAPSVNENVTNTPKAAKDGSRYGELVTWCITGADKEGKWSWHEPREWSNEEWDNDIAPSFQEFARKTWAEIDHLSSGSSHKMHHDQDVASLIKEARRRWRKLGLEQFDTAFRFRLGGTKRAWGYIVQAHFFLVWWERHHKLYPVNK</sequence>
<organism evidence="1 2">
    <name type="scientific">Permianibacter aggregans</name>
    <dbReference type="NCBI Taxonomy" id="1510150"/>
    <lineage>
        <taxon>Bacteria</taxon>
        <taxon>Pseudomonadati</taxon>
        <taxon>Pseudomonadota</taxon>
        <taxon>Gammaproteobacteria</taxon>
        <taxon>Pseudomonadales</taxon>
        <taxon>Pseudomonadaceae</taxon>
        <taxon>Permianibacter</taxon>
    </lineage>
</organism>